<gene>
    <name evidence="1" type="ORF">DVH24_018052</name>
</gene>
<accession>A0A498KCE3</accession>
<reference evidence="1 2" key="1">
    <citation type="submission" date="2018-10" db="EMBL/GenBank/DDBJ databases">
        <title>A high-quality apple genome assembly.</title>
        <authorList>
            <person name="Hu J."/>
        </authorList>
    </citation>
    <scope>NUCLEOTIDE SEQUENCE [LARGE SCALE GENOMIC DNA]</scope>
    <source>
        <strain evidence="2">cv. HFTH1</strain>
        <tissue evidence="1">Young leaf</tissue>
    </source>
</reference>
<name>A0A498KCE3_MALDO</name>
<evidence type="ECO:0000313" key="1">
    <source>
        <dbReference type="EMBL" id="RXI06010.1"/>
    </source>
</evidence>
<dbReference type="EMBL" id="RDQH01000328">
    <property type="protein sequence ID" value="RXI06010.1"/>
    <property type="molecule type" value="Genomic_DNA"/>
</dbReference>
<proteinExistence type="predicted"/>
<evidence type="ECO:0000313" key="2">
    <source>
        <dbReference type="Proteomes" id="UP000290289"/>
    </source>
</evidence>
<dbReference type="Proteomes" id="UP000290289">
    <property type="component" value="Chromosome 2"/>
</dbReference>
<dbReference type="AlphaFoldDB" id="A0A498KCE3"/>
<keyword evidence="2" id="KW-1185">Reference proteome</keyword>
<organism evidence="1 2">
    <name type="scientific">Malus domestica</name>
    <name type="common">Apple</name>
    <name type="synonym">Pyrus malus</name>
    <dbReference type="NCBI Taxonomy" id="3750"/>
    <lineage>
        <taxon>Eukaryota</taxon>
        <taxon>Viridiplantae</taxon>
        <taxon>Streptophyta</taxon>
        <taxon>Embryophyta</taxon>
        <taxon>Tracheophyta</taxon>
        <taxon>Spermatophyta</taxon>
        <taxon>Magnoliopsida</taxon>
        <taxon>eudicotyledons</taxon>
        <taxon>Gunneridae</taxon>
        <taxon>Pentapetalae</taxon>
        <taxon>rosids</taxon>
        <taxon>fabids</taxon>
        <taxon>Rosales</taxon>
        <taxon>Rosaceae</taxon>
        <taxon>Amygdaloideae</taxon>
        <taxon>Maleae</taxon>
        <taxon>Malus</taxon>
    </lineage>
</organism>
<comment type="caution">
    <text evidence="1">The sequence shown here is derived from an EMBL/GenBank/DDBJ whole genome shotgun (WGS) entry which is preliminary data.</text>
</comment>
<protein>
    <submittedName>
        <fullName evidence="1">Uncharacterized protein</fullName>
    </submittedName>
</protein>
<sequence>MEVSFQRNFTDHDFEFSRFSYRTSVSQVYAEIAKSVGFFRSYSIQAQSPKEDVYSQKGLK</sequence>